<evidence type="ECO:0000256" key="4">
    <source>
        <dbReference type="ARBA" id="ARBA00022927"/>
    </source>
</evidence>
<dbReference type="EMBL" id="HBKN01024169">
    <property type="protein sequence ID" value="CAE2306499.1"/>
    <property type="molecule type" value="Transcribed_RNA"/>
</dbReference>
<accession>A0A7S4KV57</accession>
<dbReference type="Pfam" id="PF01217">
    <property type="entry name" value="Clat_adaptor_s"/>
    <property type="match status" value="1"/>
</dbReference>
<reference evidence="8" key="1">
    <citation type="submission" date="2021-01" db="EMBL/GenBank/DDBJ databases">
        <authorList>
            <person name="Corre E."/>
            <person name="Pelletier E."/>
            <person name="Niang G."/>
            <person name="Scheremetjew M."/>
            <person name="Finn R."/>
            <person name="Kale V."/>
            <person name="Holt S."/>
            <person name="Cochrane G."/>
            <person name="Meng A."/>
            <person name="Brown T."/>
            <person name="Cohen L."/>
        </authorList>
    </citation>
    <scope>NUCLEOTIDE SEQUENCE</scope>
    <source>
        <strain evidence="8">CCMP 2712</strain>
    </source>
</reference>
<dbReference type="InterPro" id="IPR016635">
    <property type="entry name" value="AP_complex_ssu"/>
</dbReference>
<name>A0A7S4KV57_GUITH</name>
<protein>
    <recommendedName>
        <fullName evidence="6">AP complex subunit sigma</fullName>
    </recommendedName>
</protein>
<evidence type="ECO:0000313" key="8">
    <source>
        <dbReference type="EMBL" id="CAE2306499.1"/>
    </source>
</evidence>
<gene>
    <name evidence="8" type="ORF">GTHE00462_LOCUS18890</name>
</gene>
<sequence length="104" mass="12186">MLSCYPLSLYKVFFDAVYRRYAGLFFTLCVDVNDNELACLEAIHLFVEILDQYFGNVCELDLVFNFHKVFVILDEYFLAGEVMETSKVQILNRVHEIDRLIESS</sequence>
<dbReference type="InterPro" id="IPR022775">
    <property type="entry name" value="AP_mu_sigma_su"/>
</dbReference>
<keyword evidence="5 6" id="KW-0472">Membrane</keyword>
<organism evidence="8">
    <name type="scientific">Guillardia theta</name>
    <name type="common">Cryptophyte</name>
    <name type="synonym">Cryptomonas phi</name>
    <dbReference type="NCBI Taxonomy" id="55529"/>
    <lineage>
        <taxon>Eukaryota</taxon>
        <taxon>Cryptophyceae</taxon>
        <taxon>Pyrenomonadales</taxon>
        <taxon>Geminigeraceae</taxon>
        <taxon>Guillardia</taxon>
    </lineage>
</organism>
<proteinExistence type="inferred from homology"/>
<evidence type="ECO:0000256" key="1">
    <source>
        <dbReference type="ARBA" id="ARBA00004308"/>
    </source>
</evidence>
<dbReference type="InterPro" id="IPR011012">
    <property type="entry name" value="Longin-like_dom_sf"/>
</dbReference>
<comment type="similarity">
    <text evidence="2 6">Belongs to the adaptor complexes small subunit family.</text>
</comment>
<keyword evidence="3 6" id="KW-0813">Transport</keyword>
<keyword evidence="4 6" id="KW-0653">Protein transport</keyword>
<evidence type="ECO:0000259" key="7">
    <source>
        <dbReference type="Pfam" id="PF01217"/>
    </source>
</evidence>
<evidence type="ECO:0000256" key="5">
    <source>
        <dbReference type="ARBA" id="ARBA00023136"/>
    </source>
</evidence>
<dbReference type="PIRSF" id="PIRSF015588">
    <property type="entry name" value="AP_complex_sigma"/>
    <property type="match status" value="1"/>
</dbReference>
<dbReference type="PANTHER" id="PTHR11753">
    <property type="entry name" value="ADAPTOR COMPLEXES SMALL SUBUNIT FAMILY"/>
    <property type="match status" value="1"/>
</dbReference>
<evidence type="ECO:0000256" key="6">
    <source>
        <dbReference type="PIRNR" id="PIRNR015588"/>
    </source>
</evidence>
<dbReference type="GO" id="GO:0006886">
    <property type="term" value="P:intracellular protein transport"/>
    <property type="evidence" value="ECO:0007669"/>
    <property type="project" value="UniProtKB-UniRule"/>
</dbReference>
<comment type="subcellular location">
    <subcellularLocation>
        <location evidence="1">Endomembrane system</location>
    </subcellularLocation>
</comment>
<evidence type="ECO:0000256" key="2">
    <source>
        <dbReference type="ARBA" id="ARBA00006972"/>
    </source>
</evidence>
<dbReference type="GO" id="GO:0012505">
    <property type="term" value="C:endomembrane system"/>
    <property type="evidence" value="ECO:0007669"/>
    <property type="project" value="UniProtKB-SubCell"/>
</dbReference>
<dbReference type="SUPFAM" id="SSF64356">
    <property type="entry name" value="SNARE-like"/>
    <property type="match status" value="1"/>
</dbReference>
<dbReference type="Gene3D" id="3.30.450.60">
    <property type="match status" value="1"/>
</dbReference>
<feature type="domain" description="AP complex mu/sigma subunit" evidence="7">
    <location>
        <begin position="16"/>
        <end position="99"/>
    </location>
</feature>
<evidence type="ECO:0000256" key="3">
    <source>
        <dbReference type="ARBA" id="ARBA00022448"/>
    </source>
</evidence>
<dbReference type="AlphaFoldDB" id="A0A7S4KV57"/>